<feature type="domain" description="Serpin" evidence="2">
    <location>
        <begin position="13"/>
        <end position="374"/>
    </location>
</feature>
<proteinExistence type="inferred from homology"/>
<accession>A0A091W9A1</accession>
<dbReference type="PANTHER" id="PTHR11461:SF61">
    <property type="entry name" value="PLASMINOGEN ACTIVATOR INHIBITOR 2"/>
    <property type="match status" value="1"/>
</dbReference>
<dbReference type="GO" id="GO:0004867">
    <property type="term" value="F:serine-type endopeptidase inhibitor activity"/>
    <property type="evidence" value="ECO:0007669"/>
    <property type="project" value="InterPro"/>
</dbReference>
<dbReference type="Pfam" id="PF00079">
    <property type="entry name" value="Serpin"/>
    <property type="match status" value="1"/>
</dbReference>
<dbReference type="PROSITE" id="PS00284">
    <property type="entry name" value="SERPIN"/>
    <property type="match status" value="1"/>
</dbReference>
<dbReference type="InterPro" id="IPR042185">
    <property type="entry name" value="Serpin_sf_2"/>
</dbReference>
<keyword evidence="4" id="KW-1185">Reference proteome</keyword>
<dbReference type="InterPro" id="IPR042178">
    <property type="entry name" value="Serpin_sf_1"/>
</dbReference>
<evidence type="ECO:0000313" key="4">
    <source>
        <dbReference type="Proteomes" id="UP000053605"/>
    </source>
</evidence>
<dbReference type="InterPro" id="IPR000240">
    <property type="entry name" value="Serpin_B9/Maspin"/>
</dbReference>
<evidence type="ECO:0000259" key="2">
    <source>
        <dbReference type="SMART" id="SM00093"/>
    </source>
</evidence>
<dbReference type="CDD" id="cd19956">
    <property type="entry name" value="serpinB"/>
    <property type="match status" value="1"/>
</dbReference>
<dbReference type="Gene3D" id="2.30.39.10">
    <property type="entry name" value="Alpha-1-antitrypsin, domain 1"/>
    <property type="match status" value="1"/>
</dbReference>
<dbReference type="AlphaFoldDB" id="A0A091W9A1"/>
<dbReference type="PANTHER" id="PTHR11461">
    <property type="entry name" value="SERINE PROTEASE INHIBITOR, SERPIN"/>
    <property type="match status" value="1"/>
</dbReference>
<evidence type="ECO:0000256" key="1">
    <source>
        <dbReference type="ARBA" id="ARBA00006426"/>
    </source>
</evidence>
<reference evidence="3 4" key="1">
    <citation type="submission" date="2014-04" db="EMBL/GenBank/DDBJ databases">
        <title>Genome evolution of avian class.</title>
        <authorList>
            <person name="Zhang G."/>
            <person name="Li C."/>
        </authorList>
    </citation>
    <scope>NUCLEOTIDE SEQUENCE [LARGE SCALE GENOMIC DNA]</scope>
    <source>
        <strain evidence="3">BGI_N306</strain>
    </source>
</reference>
<dbReference type="EMBL" id="KK735067">
    <property type="protein sequence ID" value="KFR12232.1"/>
    <property type="molecule type" value="Genomic_DNA"/>
</dbReference>
<dbReference type="Gene3D" id="3.30.497.10">
    <property type="entry name" value="Antithrombin, subunit I, domain 2"/>
    <property type="match status" value="1"/>
</dbReference>
<dbReference type="InterPro" id="IPR023796">
    <property type="entry name" value="Serpin_dom"/>
</dbReference>
<dbReference type="PhylomeDB" id="A0A091W9A1"/>
<gene>
    <name evidence="3" type="ORF">N306_04126</name>
</gene>
<sequence length="374" mass="42190">MEALNKANTSFALDFFKYECQEDGDKNILFSPFSLSTALATVYLGAKGNTADQMAKVKIGKSDNTHTGFKALSFEINQPTKNYLLKSVNQLYGEKTSPFSTEYIQLAKKYYNAEPQSVDFVGAADEIRRDINSRVKHQTEGKIQNLLPPGSVDSLTRLVLINALYFKGNWATKFNAEATRQRPFRTNTHTTKPVPMMYLSDKFNWTYVESVQTDVLELPYVNNDLSMFILLPSDITGLQKLQRELTLENLSAWTSPESMEKVKMEVYLPRFTLEEKYDLKSTLSRMGIQDAFTKGQADFSGMSQNSELFLSQVFHKCYLEVNEEGTEAAAASAAALASRSLGATVIFVADHPFLFFIRHNKTKSILFFGRFSSP</sequence>
<organism evidence="3 4">
    <name type="scientific">Opisthocomus hoazin</name>
    <name type="common">Hoatzin</name>
    <name type="synonym">Phasianus hoazin</name>
    <dbReference type="NCBI Taxonomy" id="30419"/>
    <lineage>
        <taxon>Eukaryota</taxon>
        <taxon>Metazoa</taxon>
        <taxon>Chordata</taxon>
        <taxon>Craniata</taxon>
        <taxon>Vertebrata</taxon>
        <taxon>Euteleostomi</taxon>
        <taxon>Archelosauria</taxon>
        <taxon>Archosauria</taxon>
        <taxon>Dinosauria</taxon>
        <taxon>Saurischia</taxon>
        <taxon>Theropoda</taxon>
        <taxon>Coelurosauria</taxon>
        <taxon>Aves</taxon>
        <taxon>Neognathae</taxon>
        <taxon>Neoaves</taxon>
        <taxon>Opisthocomiformes</taxon>
        <taxon>Opisthocomidae</taxon>
        <taxon>Opisthocomus</taxon>
    </lineage>
</organism>
<protein>
    <submittedName>
        <fullName evidence="3">Plasminogen activator inhibitor 2</fullName>
    </submittedName>
</protein>
<dbReference type="InterPro" id="IPR000215">
    <property type="entry name" value="Serpin_fam"/>
</dbReference>
<dbReference type="GO" id="GO:0005615">
    <property type="term" value="C:extracellular space"/>
    <property type="evidence" value="ECO:0007669"/>
    <property type="project" value="InterPro"/>
</dbReference>
<evidence type="ECO:0000313" key="3">
    <source>
        <dbReference type="EMBL" id="KFR12232.1"/>
    </source>
</evidence>
<dbReference type="FunFam" id="2.30.39.10:FF:000001">
    <property type="entry name" value="Serpin family B member 2"/>
    <property type="match status" value="1"/>
</dbReference>
<dbReference type="Proteomes" id="UP000053605">
    <property type="component" value="Unassembled WGS sequence"/>
</dbReference>
<name>A0A091W9A1_OPIHO</name>
<dbReference type="InterPro" id="IPR036186">
    <property type="entry name" value="Serpin_sf"/>
</dbReference>
<comment type="similarity">
    <text evidence="1">Belongs to the serpin family. Ov-serpin subfamily.</text>
</comment>
<dbReference type="STRING" id="30419.A0A091W9A1"/>
<dbReference type="PRINTS" id="PR00676">
    <property type="entry name" value="MASPIN"/>
</dbReference>
<dbReference type="SMART" id="SM00093">
    <property type="entry name" value="SERPIN"/>
    <property type="match status" value="1"/>
</dbReference>
<dbReference type="InterPro" id="IPR023795">
    <property type="entry name" value="Serpin_CS"/>
</dbReference>
<dbReference type="MEROPS" id="I04.033"/>
<dbReference type="FunFam" id="2.10.310.10:FF:000001">
    <property type="entry name" value="Serpin family A member 1"/>
    <property type="match status" value="1"/>
</dbReference>
<dbReference type="SUPFAM" id="SSF56574">
    <property type="entry name" value="Serpins"/>
    <property type="match status" value="1"/>
</dbReference>